<proteinExistence type="predicted"/>
<dbReference type="AlphaFoldDB" id="A0A4Q7M1G4"/>
<protein>
    <submittedName>
        <fullName evidence="1">A118 family predicted phage portal protein</fullName>
    </submittedName>
</protein>
<evidence type="ECO:0000313" key="2">
    <source>
        <dbReference type="Proteomes" id="UP000293852"/>
    </source>
</evidence>
<dbReference type="Pfam" id="PF05133">
    <property type="entry name" value="SPP1_portal"/>
    <property type="match status" value="1"/>
</dbReference>
<dbReference type="InterPro" id="IPR021145">
    <property type="entry name" value="Portal_protein_SPP1_Gp6-like"/>
</dbReference>
<sequence length="513" mass="55474">MPLPVRDQAWPPADLQPVQAKLREWDAWWTGDPSALERAYRGTASPTPADRPAQRRGGVVGALARFWWGRPINANGQRRDDTHVPLASDIARASADMLFSQPLTLTVDDKGAQARLDTLLADQAYATLTGAAEQAAALGGVYVKVAFDREVADTAFLVSEPADRAIPELAFGRLRAVTFWRVVRSEGQQVWRHLERHEVDAGGYGVTQHGLYQGTPDRLGRPVPLADVDALAPLAGSVNEDGYVTEGATPGLDVVYVPNDAAAAARAWRHIPTADGWGASDFDGVEGFLDNLDEAYASWMRDIRLGKARLLLAQYMLDSNGPGLGAAFDLDRDVYTPLKMAAVEDGDAPITQVQFAIRFAEHKATVDHWTDQIITSSGYSPATFGRDSRGSAMTATEVDAREARSATTRARKIRTWSPALRQIIAKLLEVDAVVFNRGATPADGLRVLFPDAVQQTPEDRAQAAQLLKAAGAASTDTLVRMVNPDWDDVTVGDEVARILAENAALPDPYSFGG</sequence>
<organism evidence="1 2">
    <name type="scientific">Xylanimonas ulmi</name>
    <dbReference type="NCBI Taxonomy" id="228973"/>
    <lineage>
        <taxon>Bacteria</taxon>
        <taxon>Bacillati</taxon>
        <taxon>Actinomycetota</taxon>
        <taxon>Actinomycetes</taxon>
        <taxon>Micrococcales</taxon>
        <taxon>Promicromonosporaceae</taxon>
        <taxon>Xylanimonas</taxon>
    </lineage>
</organism>
<evidence type="ECO:0000313" key="1">
    <source>
        <dbReference type="EMBL" id="RZS61676.1"/>
    </source>
</evidence>
<dbReference type="EMBL" id="SGWX01000001">
    <property type="protein sequence ID" value="RZS61676.1"/>
    <property type="molecule type" value="Genomic_DNA"/>
</dbReference>
<reference evidence="1 2" key="1">
    <citation type="submission" date="2019-02" db="EMBL/GenBank/DDBJ databases">
        <title>Sequencing the genomes of 1000 actinobacteria strains.</title>
        <authorList>
            <person name="Klenk H.-P."/>
        </authorList>
    </citation>
    <scope>NUCLEOTIDE SEQUENCE [LARGE SCALE GENOMIC DNA]</scope>
    <source>
        <strain evidence="1 2">DSM 16932</strain>
    </source>
</reference>
<name>A0A4Q7M1G4_9MICO</name>
<dbReference type="OrthoDB" id="3268708at2"/>
<dbReference type="Proteomes" id="UP000293852">
    <property type="component" value="Unassembled WGS sequence"/>
</dbReference>
<comment type="caution">
    <text evidence="1">The sequence shown here is derived from an EMBL/GenBank/DDBJ whole genome shotgun (WGS) entry which is preliminary data.</text>
</comment>
<dbReference type="RefSeq" id="WP_130414558.1">
    <property type="nucleotide sequence ID" value="NZ_SGWX01000001.1"/>
</dbReference>
<accession>A0A4Q7M1G4</accession>
<gene>
    <name evidence="1" type="ORF">EV386_1986</name>
</gene>
<keyword evidence="2" id="KW-1185">Reference proteome</keyword>